<accession>W4LAE7</accession>
<evidence type="ECO:0000313" key="3">
    <source>
        <dbReference type="Proteomes" id="UP000019140"/>
    </source>
</evidence>
<dbReference type="SMART" id="SM00255">
    <property type="entry name" value="TIR"/>
    <property type="match status" value="1"/>
</dbReference>
<protein>
    <recommendedName>
        <fullName evidence="1">TIR domain-containing protein</fullName>
    </recommendedName>
</protein>
<evidence type="ECO:0000313" key="2">
    <source>
        <dbReference type="EMBL" id="ETW95073.1"/>
    </source>
</evidence>
<dbReference type="EMBL" id="AZHX01002361">
    <property type="protein sequence ID" value="ETW95073.1"/>
    <property type="molecule type" value="Genomic_DNA"/>
</dbReference>
<dbReference type="InterPro" id="IPR035897">
    <property type="entry name" value="Toll_tir_struct_dom_sf"/>
</dbReference>
<comment type="caution">
    <text evidence="2">The sequence shown here is derived from an EMBL/GenBank/DDBJ whole genome shotgun (WGS) entry which is preliminary data.</text>
</comment>
<name>W4LAE7_9BACT</name>
<dbReference type="InterPro" id="IPR000157">
    <property type="entry name" value="TIR_dom"/>
</dbReference>
<feature type="domain" description="TIR" evidence="1">
    <location>
        <begin position="6"/>
        <end position="136"/>
    </location>
</feature>
<proteinExistence type="predicted"/>
<keyword evidence="3" id="KW-1185">Reference proteome</keyword>
<dbReference type="SUPFAM" id="SSF52200">
    <property type="entry name" value="Toll/Interleukin receptor TIR domain"/>
    <property type="match status" value="1"/>
</dbReference>
<organism evidence="2 3">
    <name type="scientific">Candidatus Entotheonella gemina</name>
    <dbReference type="NCBI Taxonomy" id="1429439"/>
    <lineage>
        <taxon>Bacteria</taxon>
        <taxon>Pseudomonadati</taxon>
        <taxon>Nitrospinota/Tectimicrobiota group</taxon>
        <taxon>Candidatus Tectimicrobiota</taxon>
        <taxon>Candidatus Entotheonellia</taxon>
        <taxon>Candidatus Entotheonellales</taxon>
        <taxon>Candidatus Entotheonellaceae</taxon>
        <taxon>Candidatus Entotheonella</taxon>
    </lineage>
</organism>
<reference evidence="2 3" key="1">
    <citation type="journal article" date="2014" name="Nature">
        <title>An environmental bacterial taxon with a large and distinct metabolic repertoire.</title>
        <authorList>
            <person name="Wilson M.C."/>
            <person name="Mori T."/>
            <person name="Ruckert C."/>
            <person name="Uria A.R."/>
            <person name="Helf M.J."/>
            <person name="Takada K."/>
            <person name="Gernert C."/>
            <person name="Steffens U.A."/>
            <person name="Heycke N."/>
            <person name="Schmitt S."/>
            <person name="Rinke C."/>
            <person name="Helfrich E.J."/>
            <person name="Brachmann A.O."/>
            <person name="Gurgui C."/>
            <person name="Wakimoto T."/>
            <person name="Kracht M."/>
            <person name="Crusemann M."/>
            <person name="Hentschel U."/>
            <person name="Abe I."/>
            <person name="Matsunaga S."/>
            <person name="Kalinowski J."/>
            <person name="Takeyama H."/>
            <person name="Piel J."/>
        </authorList>
    </citation>
    <scope>NUCLEOTIDE SEQUENCE [LARGE SCALE GENOMIC DNA]</scope>
    <source>
        <strain evidence="3">TSY2</strain>
    </source>
</reference>
<evidence type="ECO:0000259" key="1">
    <source>
        <dbReference type="PROSITE" id="PS50104"/>
    </source>
</evidence>
<dbReference type="PROSITE" id="PS50104">
    <property type="entry name" value="TIR"/>
    <property type="match status" value="1"/>
</dbReference>
<dbReference type="HOGENOM" id="CLU_098628_1_0_7"/>
<dbReference type="Pfam" id="PF13676">
    <property type="entry name" value="TIR_2"/>
    <property type="match status" value="1"/>
</dbReference>
<gene>
    <name evidence="2" type="ORF">ETSY2_48685</name>
</gene>
<sequence length="160" mass="18874">MADAHRIIKVFISYSHQDAQYLDKKSLLGYLEGLEDEQIAFWTDRQIQTGELWDDVIKTQIQDAHIALVLVSQSFLDSKYCKDVEIQGFLANKSYLFPIILSPCEWQRHEWLHSRQFLPGGDETIEEHYTDLGQRKRLFLKIRQQLRERAEQLRQAPPSN</sequence>
<dbReference type="Gene3D" id="3.40.50.10140">
    <property type="entry name" value="Toll/interleukin-1 receptor homology (TIR) domain"/>
    <property type="match status" value="1"/>
</dbReference>
<dbReference type="AlphaFoldDB" id="W4LAE7"/>
<feature type="non-terminal residue" evidence="2">
    <location>
        <position position="160"/>
    </location>
</feature>
<dbReference type="GO" id="GO:0007165">
    <property type="term" value="P:signal transduction"/>
    <property type="evidence" value="ECO:0007669"/>
    <property type="project" value="InterPro"/>
</dbReference>
<dbReference type="Proteomes" id="UP000019140">
    <property type="component" value="Unassembled WGS sequence"/>
</dbReference>